<evidence type="ECO:0008006" key="4">
    <source>
        <dbReference type="Google" id="ProtNLM"/>
    </source>
</evidence>
<feature type="transmembrane region" description="Helical" evidence="1">
    <location>
        <begin position="181"/>
        <end position="206"/>
    </location>
</feature>
<dbReference type="EMBL" id="JACHEF010000001">
    <property type="protein sequence ID" value="MBB6408262.1"/>
    <property type="molecule type" value="Genomic_DNA"/>
</dbReference>
<dbReference type="Proteomes" id="UP000556329">
    <property type="component" value="Unassembled WGS sequence"/>
</dbReference>
<dbReference type="RefSeq" id="WP_184871359.1">
    <property type="nucleotide sequence ID" value="NZ_JACHEF010000001.1"/>
</dbReference>
<keyword evidence="1" id="KW-0812">Transmembrane</keyword>
<reference evidence="2 3" key="1">
    <citation type="submission" date="2020-08" db="EMBL/GenBank/DDBJ databases">
        <title>Genomic Encyclopedia of Type Strains, Phase IV (KMG-IV): sequencing the most valuable type-strain genomes for metagenomic binning, comparative biology and taxonomic classification.</title>
        <authorList>
            <person name="Goeker M."/>
        </authorList>
    </citation>
    <scope>NUCLEOTIDE SEQUENCE [LARGE SCALE GENOMIC DNA]</scope>
    <source>
        <strain evidence="2 3">DSM 100039</strain>
    </source>
</reference>
<sequence>MSATVRTLSVSRSAPAFAIAFVGPIAVFVVALLLTVQARGVPDNDYWGILPSMVGSLDGVPTLKDLYVTANEHIIAGAKLFYLLNFHLTQGDNIGLSVTVVAFSLLIALVFSGALSLFARSWFEAFVIGIAVSIFVFSPLAAHNFFVGMSGVAWIGANLFTVLAVLAFWQSTEKEMPIGYVAAIALAVFATQFYSTGLTALCVIGIQGFCTAKTRRLGILIFAAGLAVVIFVAMNQKVPDYHAARSFDPIGIALFCLTFIGGGIVTTEAAAIPLGAIGIAAAALIVGFCLLRPGESRYRSAFWIAIMAYAVMSGVLAAIGRSNMGGDAAALASRYATLPALFWVGLFGAVSCLVWQVDFKRRLSIAIFAAVAALIVVNGMPRLNDALVRAEGKDLATLALSLGVKDPDLMQYVTLAGVDYYNVEGNLKKFNHVPFNGRDFGCPSLGAELAIPTQPNSLTGYIDAVSKIEDPQWGRVSGWVADTSNKWPPLLGSDILTTYRCIAFVDGTGTVVGLGLGGAHRPDVAKFLGRGRDDYGWSGYIDLRRVPASPATRSIYAVLLTPSGWTRLQAPGVGFQF</sequence>
<feature type="transmembrane region" description="Helical" evidence="1">
    <location>
        <begin position="247"/>
        <end position="265"/>
    </location>
</feature>
<feature type="transmembrane region" description="Helical" evidence="1">
    <location>
        <begin position="94"/>
        <end position="118"/>
    </location>
</feature>
<organism evidence="2 3">
    <name type="scientific">Mesorhizobium sangaii</name>
    <dbReference type="NCBI Taxonomy" id="505389"/>
    <lineage>
        <taxon>Bacteria</taxon>
        <taxon>Pseudomonadati</taxon>
        <taxon>Pseudomonadota</taxon>
        <taxon>Alphaproteobacteria</taxon>
        <taxon>Hyphomicrobiales</taxon>
        <taxon>Phyllobacteriaceae</taxon>
        <taxon>Mesorhizobium</taxon>
    </lineage>
</organism>
<evidence type="ECO:0000256" key="1">
    <source>
        <dbReference type="SAM" id="Phobius"/>
    </source>
</evidence>
<feature type="transmembrane region" description="Helical" evidence="1">
    <location>
        <begin position="302"/>
        <end position="320"/>
    </location>
</feature>
<keyword evidence="1" id="KW-0472">Membrane</keyword>
<evidence type="ECO:0000313" key="2">
    <source>
        <dbReference type="EMBL" id="MBB6408262.1"/>
    </source>
</evidence>
<protein>
    <recommendedName>
        <fullName evidence="4">Glycosyltransferase RgtA/B/C/D-like domain-containing protein</fullName>
    </recommendedName>
</protein>
<feature type="transmembrane region" description="Helical" evidence="1">
    <location>
        <begin position="218"/>
        <end position="235"/>
    </location>
</feature>
<dbReference type="AlphaFoldDB" id="A0A841PDE4"/>
<proteinExistence type="predicted"/>
<comment type="caution">
    <text evidence="2">The sequence shown here is derived from an EMBL/GenBank/DDBJ whole genome shotgun (WGS) entry which is preliminary data.</text>
</comment>
<feature type="transmembrane region" description="Helical" evidence="1">
    <location>
        <begin position="152"/>
        <end position="169"/>
    </location>
</feature>
<feature type="transmembrane region" description="Helical" evidence="1">
    <location>
        <begin position="271"/>
        <end position="290"/>
    </location>
</feature>
<keyword evidence="1" id="KW-1133">Transmembrane helix</keyword>
<feature type="transmembrane region" description="Helical" evidence="1">
    <location>
        <begin position="340"/>
        <end position="356"/>
    </location>
</feature>
<evidence type="ECO:0000313" key="3">
    <source>
        <dbReference type="Proteomes" id="UP000556329"/>
    </source>
</evidence>
<gene>
    <name evidence="2" type="ORF">HNQ71_000906</name>
</gene>
<keyword evidence="3" id="KW-1185">Reference proteome</keyword>
<name>A0A841PDE4_9HYPH</name>
<feature type="transmembrane region" description="Helical" evidence="1">
    <location>
        <begin position="125"/>
        <end position="146"/>
    </location>
</feature>
<accession>A0A841PDE4</accession>
<feature type="transmembrane region" description="Helical" evidence="1">
    <location>
        <begin position="363"/>
        <end position="380"/>
    </location>
</feature>